<accession>J3LUG7</accession>
<dbReference type="Gramene" id="OB03G46930.1">
    <property type="protein sequence ID" value="OB03G46930.1"/>
    <property type="gene ID" value="OB03G46930"/>
</dbReference>
<dbReference type="GO" id="GO:0003677">
    <property type="term" value="F:DNA binding"/>
    <property type="evidence" value="ECO:0007669"/>
    <property type="project" value="UniProtKB-KW"/>
</dbReference>
<dbReference type="OrthoDB" id="695854at2759"/>
<sequence length="199" mass="21336">MDGFGSRLVFSPDDEQLTDSYLQSYLVRSSLSDLPPVVSSFFHVADVYSAPPDELLAGLDPAPGTGDGDGRVWYLFSPVRVLGSRGARKARTVVGAGGGNECWHAEGGPRDIEKSGAGGKLQKFSYKIKTASGVVKPGWLMVLALGDQEHEGDGEFDERADPESWEWENYLSAVLNETCKQETLATAAAGQPPEETAVL</sequence>
<feature type="domain" description="NAC" evidence="5">
    <location>
        <begin position="4"/>
        <end position="177"/>
    </location>
</feature>
<reference evidence="6" key="1">
    <citation type="journal article" date="2013" name="Nat. Commun.">
        <title>Whole-genome sequencing of Oryza brachyantha reveals mechanisms underlying Oryza genome evolution.</title>
        <authorList>
            <person name="Chen J."/>
            <person name="Huang Q."/>
            <person name="Gao D."/>
            <person name="Wang J."/>
            <person name="Lang Y."/>
            <person name="Liu T."/>
            <person name="Li B."/>
            <person name="Bai Z."/>
            <person name="Luis Goicoechea J."/>
            <person name="Liang C."/>
            <person name="Chen C."/>
            <person name="Zhang W."/>
            <person name="Sun S."/>
            <person name="Liao Y."/>
            <person name="Zhang X."/>
            <person name="Yang L."/>
            <person name="Song C."/>
            <person name="Wang M."/>
            <person name="Shi J."/>
            <person name="Liu G."/>
            <person name="Liu J."/>
            <person name="Zhou H."/>
            <person name="Zhou W."/>
            <person name="Yu Q."/>
            <person name="An N."/>
            <person name="Chen Y."/>
            <person name="Cai Q."/>
            <person name="Wang B."/>
            <person name="Liu B."/>
            <person name="Min J."/>
            <person name="Huang Y."/>
            <person name="Wu H."/>
            <person name="Li Z."/>
            <person name="Zhang Y."/>
            <person name="Yin Y."/>
            <person name="Song W."/>
            <person name="Jiang J."/>
            <person name="Jackson S.A."/>
            <person name="Wing R.A."/>
            <person name="Wang J."/>
            <person name="Chen M."/>
        </authorList>
    </citation>
    <scope>NUCLEOTIDE SEQUENCE [LARGE SCALE GENOMIC DNA]</scope>
    <source>
        <strain evidence="6">cv. IRGC 101232</strain>
    </source>
</reference>
<dbReference type="InterPro" id="IPR036093">
    <property type="entry name" value="NAC_dom_sf"/>
</dbReference>
<evidence type="ECO:0000256" key="2">
    <source>
        <dbReference type="ARBA" id="ARBA00023125"/>
    </source>
</evidence>
<evidence type="ECO:0000256" key="1">
    <source>
        <dbReference type="ARBA" id="ARBA00023015"/>
    </source>
</evidence>
<dbReference type="eggNOG" id="ENOG502R4AI">
    <property type="taxonomic scope" value="Eukaryota"/>
</dbReference>
<keyword evidence="7" id="KW-1185">Reference proteome</keyword>
<keyword evidence="4" id="KW-0539">Nucleus</keyword>
<dbReference type="InterPro" id="IPR003441">
    <property type="entry name" value="NAC-dom"/>
</dbReference>
<evidence type="ECO:0000313" key="6">
    <source>
        <dbReference type="EnsemblPlants" id="OB03G46930.1"/>
    </source>
</evidence>
<evidence type="ECO:0000313" key="7">
    <source>
        <dbReference type="Proteomes" id="UP000006038"/>
    </source>
</evidence>
<proteinExistence type="predicted"/>
<reference evidence="6" key="2">
    <citation type="submission" date="2013-04" db="UniProtKB">
        <authorList>
            <consortium name="EnsemblPlants"/>
        </authorList>
    </citation>
    <scope>IDENTIFICATION</scope>
</reference>
<name>J3LUG7_ORYBR</name>
<dbReference type="AlphaFoldDB" id="J3LUG7"/>
<protein>
    <recommendedName>
        <fullName evidence="5">NAC domain-containing protein</fullName>
    </recommendedName>
</protein>
<evidence type="ECO:0000256" key="4">
    <source>
        <dbReference type="ARBA" id="ARBA00023242"/>
    </source>
</evidence>
<evidence type="ECO:0000256" key="3">
    <source>
        <dbReference type="ARBA" id="ARBA00023163"/>
    </source>
</evidence>
<evidence type="ECO:0000259" key="5">
    <source>
        <dbReference type="PROSITE" id="PS51005"/>
    </source>
</evidence>
<organism evidence="6">
    <name type="scientific">Oryza brachyantha</name>
    <name type="common">malo sina</name>
    <dbReference type="NCBI Taxonomy" id="4533"/>
    <lineage>
        <taxon>Eukaryota</taxon>
        <taxon>Viridiplantae</taxon>
        <taxon>Streptophyta</taxon>
        <taxon>Embryophyta</taxon>
        <taxon>Tracheophyta</taxon>
        <taxon>Spermatophyta</taxon>
        <taxon>Magnoliopsida</taxon>
        <taxon>Liliopsida</taxon>
        <taxon>Poales</taxon>
        <taxon>Poaceae</taxon>
        <taxon>BOP clade</taxon>
        <taxon>Oryzoideae</taxon>
        <taxon>Oryzeae</taxon>
        <taxon>Oryzinae</taxon>
        <taxon>Oryza</taxon>
    </lineage>
</organism>
<dbReference type="GO" id="GO:0006355">
    <property type="term" value="P:regulation of DNA-templated transcription"/>
    <property type="evidence" value="ECO:0007669"/>
    <property type="project" value="InterPro"/>
</dbReference>
<keyword evidence="3" id="KW-0804">Transcription</keyword>
<dbReference type="Pfam" id="PF02365">
    <property type="entry name" value="NAM"/>
    <property type="match status" value="1"/>
</dbReference>
<dbReference type="STRING" id="4533.J3LUG7"/>
<dbReference type="EnsemblPlants" id="OB03G46930.1">
    <property type="protein sequence ID" value="OB03G46930.1"/>
    <property type="gene ID" value="OB03G46930"/>
</dbReference>
<dbReference type="HOGENOM" id="CLU_1374099_0_0_1"/>
<dbReference type="OMA" id="ESWEWEN"/>
<dbReference type="Proteomes" id="UP000006038">
    <property type="component" value="Chromosome 3"/>
</dbReference>
<dbReference type="Gene3D" id="2.170.150.80">
    <property type="entry name" value="NAC domain"/>
    <property type="match status" value="1"/>
</dbReference>
<keyword evidence="2" id="KW-0238">DNA-binding</keyword>
<keyword evidence="1" id="KW-0805">Transcription regulation</keyword>
<dbReference type="PROSITE" id="PS51005">
    <property type="entry name" value="NAC"/>
    <property type="match status" value="1"/>
</dbReference>
<dbReference type="SUPFAM" id="SSF101941">
    <property type="entry name" value="NAC domain"/>
    <property type="match status" value="1"/>
</dbReference>